<feature type="site" description="Interacts with tRNA; defines subfamily-specific binding signature" evidence="9">
    <location>
        <position position="275"/>
    </location>
</feature>
<dbReference type="GO" id="GO:0050660">
    <property type="term" value="F:flavin adenine dinucleotide binding"/>
    <property type="evidence" value="ECO:0007669"/>
    <property type="project" value="InterPro"/>
</dbReference>
<dbReference type="InParanoid" id="A0A395JLB8"/>
<evidence type="ECO:0000256" key="12">
    <source>
        <dbReference type="PIRSR" id="PIRSR006621-2"/>
    </source>
</evidence>
<evidence type="ECO:0000256" key="10">
    <source>
        <dbReference type="PIRNR" id="PIRNR006621"/>
    </source>
</evidence>
<dbReference type="InterPro" id="IPR035587">
    <property type="entry name" value="DUS-like_FMN-bd"/>
</dbReference>
<gene>
    <name evidence="9" type="primary">dusC</name>
    <name evidence="14" type="ORF">DFR28_10622</name>
</gene>
<evidence type="ECO:0000256" key="3">
    <source>
        <dbReference type="ARBA" id="ARBA00022630"/>
    </source>
</evidence>
<dbReference type="PROSITE" id="PS01136">
    <property type="entry name" value="UPF0034"/>
    <property type="match status" value="1"/>
</dbReference>
<feature type="binding site" evidence="9 12">
    <location>
        <begin position="223"/>
        <end position="224"/>
    </location>
    <ligand>
        <name>FMN</name>
        <dbReference type="ChEBI" id="CHEBI:58210"/>
    </ligand>
</feature>
<keyword evidence="15" id="KW-1185">Reference proteome</keyword>
<dbReference type="PIRSF" id="PIRSF006621">
    <property type="entry name" value="Dus"/>
    <property type="match status" value="1"/>
</dbReference>
<evidence type="ECO:0000256" key="6">
    <source>
        <dbReference type="ARBA" id="ARBA00022857"/>
    </source>
</evidence>
<dbReference type="InterPro" id="IPR018517">
    <property type="entry name" value="tRNA_hU_synthase_CS"/>
</dbReference>
<feature type="site" description="Interacts with tRNA; defines subfamily-specific binding signature" evidence="9">
    <location>
        <position position="298"/>
    </location>
</feature>
<sequence length="335" mass="36539">MRTILAPMEGVVDAGMRAVLTQLGGYHRCVTEFIRVTEQRIPKRVFVRFAPELEQGGSTAAGTPVYLQLLGGNAYYMGVNAARAAQLAPAGIDLNFGCPSKTVNRNDGGSALLREPQRIADIVKSVRDAVDPAIPVTAKIRLGFSNSDYLLEIAHHIESAGANELCIHARTREDRYKPPAYWSLVKSVSDELSIPVIINGEIWTISDALKAREQSGCGDIMLGRGALSFPQLAACLAAHDEGRPSNEFSFNEILVLLREYLAVSEKKHPMFVGNRAKQWLVFLQMNYPDAKAVFHQLKRLKEAGAVFQVLDQAIEHGPVPSLAPSHAVKVTGATL</sequence>
<evidence type="ECO:0000256" key="11">
    <source>
        <dbReference type="PIRSR" id="PIRSR006621-1"/>
    </source>
</evidence>
<evidence type="ECO:0000259" key="13">
    <source>
        <dbReference type="Pfam" id="PF01207"/>
    </source>
</evidence>
<comment type="cofactor">
    <cofactor evidence="1 9 10 12">
        <name>FMN</name>
        <dbReference type="ChEBI" id="CHEBI:58210"/>
    </cofactor>
</comment>
<comment type="catalytic activity">
    <reaction evidence="9">
        <text>5,6-dihydrouridine(16) in tRNA + NAD(+) = uridine(16) in tRNA + NADH + H(+)</text>
        <dbReference type="Rhea" id="RHEA:53380"/>
        <dbReference type="Rhea" id="RHEA-COMP:13543"/>
        <dbReference type="Rhea" id="RHEA-COMP:13544"/>
        <dbReference type="ChEBI" id="CHEBI:15378"/>
        <dbReference type="ChEBI" id="CHEBI:57540"/>
        <dbReference type="ChEBI" id="CHEBI:57945"/>
        <dbReference type="ChEBI" id="CHEBI:65315"/>
        <dbReference type="ChEBI" id="CHEBI:74443"/>
    </reaction>
</comment>
<feature type="binding site" evidence="9 12">
    <location>
        <position position="139"/>
    </location>
    <ligand>
        <name>FMN</name>
        <dbReference type="ChEBI" id="CHEBI:58210"/>
    </ligand>
</feature>
<feature type="active site" description="Proton donor" evidence="9 11">
    <location>
        <position position="98"/>
    </location>
</feature>
<dbReference type="EC" id="1.3.1.-" evidence="9"/>
<dbReference type="Gene3D" id="1.20.225.30">
    <property type="entry name" value="Dihydrouridine synthase, C-terminal recognition domain"/>
    <property type="match status" value="1"/>
</dbReference>
<feature type="site" description="Interacts with tRNA" evidence="9">
    <location>
        <position position="95"/>
    </location>
</feature>
<dbReference type="PANTHER" id="PTHR11082:SF26">
    <property type="entry name" value="TRNA-DIHYDROURIDINE(16) SYNTHASE"/>
    <property type="match status" value="1"/>
</dbReference>
<dbReference type="HAMAP" id="MF_02043">
    <property type="entry name" value="DusC_subfam"/>
    <property type="match status" value="1"/>
</dbReference>
<feature type="binding site" evidence="12">
    <location>
        <position position="168"/>
    </location>
    <ligand>
        <name>FMN</name>
        <dbReference type="ChEBI" id="CHEBI:58210"/>
    </ligand>
</feature>
<dbReference type="InterPro" id="IPR013785">
    <property type="entry name" value="Aldolase_TIM"/>
</dbReference>
<comment type="catalytic activity">
    <reaction evidence="9">
        <text>5,6-dihydrouridine(16) in tRNA + NADP(+) = uridine(16) in tRNA + NADPH + H(+)</text>
        <dbReference type="Rhea" id="RHEA:53376"/>
        <dbReference type="Rhea" id="RHEA-COMP:13543"/>
        <dbReference type="Rhea" id="RHEA-COMP:13544"/>
        <dbReference type="ChEBI" id="CHEBI:15378"/>
        <dbReference type="ChEBI" id="CHEBI:57783"/>
        <dbReference type="ChEBI" id="CHEBI:58349"/>
        <dbReference type="ChEBI" id="CHEBI:65315"/>
        <dbReference type="ChEBI" id="CHEBI:74443"/>
    </reaction>
</comment>
<keyword evidence="12" id="KW-0547">Nucleotide-binding</keyword>
<dbReference type="InterPro" id="IPR042270">
    <property type="entry name" value="DusC_C"/>
</dbReference>
<keyword evidence="3 9" id="KW-0285">Flavoprotein</keyword>
<keyword evidence="5 9" id="KW-0819">tRNA processing</keyword>
<dbReference type="FunCoup" id="A0A395JLB8">
    <property type="interactions" value="125"/>
</dbReference>
<evidence type="ECO:0000313" key="14">
    <source>
        <dbReference type="EMBL" id="RBP48537.1"/>
    </source>
</evidence>
<reference evidence="14 15" key="1">
    <citation type="submission" date="2018-06" db="EMBL/GenBank/DDBJ databases">
        <title>Genomic Encyclopedia of Type Strains, Phase IV (KMG-IV): sequencing the most valuable type-strain genomes for metagenomic binning, comparative biology and taxonomic classification.</title>
        <authorList>
            <person name="Goeker M."/>
        </authorList>
    </citation>
    <scope>NUCLEOTIDE SEQUENCE [LARGE SCALE GENOMIC DNA]</scope>
    <source>
        <strain evidence="14 15">DSM 24032</strain>
    </source>
</reference>
<evidence type="ECO:0000256" key="9">
    <source>
        <dbReference type="HAMAP-Rule" id="MF_02043"/>
    </source>
</evidence>
<feature type="site" description="Interacts with tRNA; defines subfamily-specific binding signature" evidence="9">
    <location>
        <position position="277"/>
    </location>
</feature>
<evidence type="ECO:0000256" key="1">
    <source>
        <dbReference type="ARBA" id="ARBA00001917"/>
    </source>
</evidence>
<dbReference type="GO" id="GO:0102262">
    <property type="term" value="F:tRNA-dihydrouridine16 synthase activity"/>
    <property type="evidence" value="ECO:0007669"/>
    <property type="project" value="RHEA"/>
</dbReference>
<dbReference type="InterPro" id="IPR032886">
    <property type="entry name" value="DusC"/>
</dbReference>
<feature type="site" description="Interacts with tRNA" evidence="9">
    <location>
        <position position="176"/>
    </location>
</feature>
<dbReference type="RefSeq" id="WP_113955573.1">
    <property type="nucleotide sequence ID" value="NZ_QNRT01000006.1"/>
</dbReference>
<feature type="binding site" evidence="9">
    <location>
        <begin position="199"/>
        <end position="201"/>
    </location>
    <ligand>
        <name>FMN</name>
        <dbReference type="ChEBI" id="CHEBI:58210"/>
    </ligand>
</feature>
<dbReference type="InterPro" id="IPR001269">
    <property type="entry name" value="DUS_fam"/>
</dbReference>
<dbReference type="Proteomes" id="UP000253083">
    <property type="component" value="Unassembled WGS sequence"/>
</dbReference>
<keyword evidence="7 9" id="KW-0694">RNA-binding</keyword>
<evidence type="ECO:0000256" key="7">
    <source>
        <dbReference type="ARBA" id="ARBA00022884"/>
    </source>
</evidence>
<protein>
    <recommendedName>
        <fullName evidence="9">tRNA-dihydrouridine(16) synthase</fullName>
        <ecNumber evidence="9">1.3.1.-</ecNumber>
    </recommendedName>
    <alternativeName>
        <fullName evidence="9">U16-specific dihydrouridine synthase</fullName>
        <shortName evidence="9">U16-specific Dus</shortName>
    </alternativeName>
    <alternativeName>
        <fullName evidence="9">tRNA-dihydrouridine synthase C</fullName>
    </alternativeName>
</protein>
<keyword evidence="8 9" id="KW-0560">Oxidoreductase</keyword>
<comment type="function">
    <text evidence="9">Catalyzes the synthesis of 5,6-dihydrouridine (D), a modified base found in the D-loop of most tRNAs, via the reduction of the C5-C6 double bond in target uridines. Specifically modifies U16 in tRNAs.</text>
</comment>
<comment type="similarity">
    <text evidence="10">Belongs to the dus family.</text>
</comment>
<feature type="site" description="Interacts with tRNA; defines subfamily-specific binding signature" evidence="9">
    <location>
        <position position="35"/>
    </location>
</feature>
<proteinExistence type="inferred from homology"/>
<evidence type="ECO:0000256" key="2">
    <source>
        <dbReference type="ARBA" id="ARBA00022555"/>
    </source>
</evidence>
<comment type="caution">
    <text evidence="14">The sequence shown here is derived from an EMBL/GenBank/DDBJ whole genome shotgun (WGS) entry which is preliminary data.</text>
</comment>
<dbReference type="GO" id="GO:0010181">
    <property type="term" value="F:FMN binding"/>
    <property type="evidence" value="ECO:0007669"/>
    <property type="project" value="UniProtKB-UniRule"/>
</dbReference>
<dbReference type="PANTHER" id="PTHR11082">
    <property type="entry name" value="TRNA-DIHYDROURIDINE SYNTHASE"/>
    <property type="match status" value="1"/>
</dbReference>
<dbReference type="EMBL" id="QNRT01000006">
    <property type="protein sequence ID" value="RBP48537.1"/>
    <property type="molecule type" value="Genomic_DNA"/>
</dbReference>
<comment type="caution">
    <text evidence="9">Lacks conserved residue(s) required for the propagation of feature annotation.</text>
</comment>
<keyword evidence="4 9" id="KW-0288">FMN</keyword>
<dbReference type="AlphaFoldDB" id="A0A395JLB8"/>
<organism evidence="14 15">
    <name type="scientific">Arenicella xantha</name>
    <dbReference type="NCBI Taxonomy" id="644221"/>
    <lineage>
        <taxon>Bacteria</taxon>
        <taxon>Pseudomonadati</taxon>
        <taxon>Pseudomonadota</taxon>
        <taxon>Gammaproteobacteria</taxon>
        <taxon>Arenicellales</taxon>
        <taxon>Arenicellaceae</taxon>
        <taxon>Arenicella</taxon>
    </lineage>
</organism>
<evidence type="ECO:0000313" key="15">
    <source>
        <dbReference type="Proteomes" id="UP000253083"/>
    </source>
</evidence>
<dbReference type="OrthoDB" id="5289281at2"/>
<name>A0A395JLB8_9GAMM</name>
<dbReference type="GO" id="GO:0000049">
    <property type="term" value="F:tRNA binding"/>
    <property type="evidence" value="ECO:0007669"/>
    <property type="project" value="UniProtKB-UniRule"/>
</dbReference>
<keyword evidence="6 9" id="KW-0521">NADP</keyword>
<comment type="similarity">
    <text evidence="9">Belongs to the Dus family. DusC subfamily.</text>
</comment>
<dbReference type="Pfam" id="PF01207">
    <property type="entry name" value="Dus"/>
    <property type="match status" value="1"/>
</dbReference>
<feature type="binding site" evidence="9 12">
    <location>
        <position position="68"/>
    </location>
    <ligand>
        <name>FMN</name>
        <dbReference type="ChEBI" id="CHEBI:58210"/>
    </ligand>
</feature>
<dbReference type="Gene3D" id="3.20.20.70">
    <property type="entry name" value="Aldolase class I"/>
    <property type="match status" value="1"/>
</dbReference>
<dbReference type="SUPFAM" id="SSF51395">
    <property type="entry name" value="FMN-linked oxidoreductases"/>
    <property type="match status" value="1"/>
</dbReference>
<feature type="domain" description="DUS-like FMN-binding" evidence="13">
    <location>
        <begin position="4"/>
        <end position="268"/>
    </location>
</feature>
<accession>A0A395JLB8</accession>
<evidence type="ECO:0000256" key="5">
    <source>
        <dbReference type="ARBA" id="ARBA00022694"/>
    </source>
</evidence>
<evidence type="ECO:0000256" key="8">
    <source>
        <dbReference type="ARBA" id="ARBA00023002"/>
    </source>
</evidence>
<keyword evidence="2 9" id="KW-0820">tRNA-binding</keyword>
<dbReference type="CDD" id="cd02801">
    <property type="entry name" value="DUS_like_FMN"/>
    <property type="match status" value="1"/>
</dbReference>
<evidence type="ECO:0000256" key="4">
    <source>
        <dbReference type="ARBA" id="ARBA00022643"/>
    </source>
</evidence>